<dbReference type="InterPro" id="IPR045886">
    <property type="entry name" value="ThiF/MoeB/HesA"/>
</dbReference>
<dbReference type="PANTHER" id="PTHR43267">
    <property type="entry name" value="TRNA THREONYLCARBAMOYLADENOSINE DEHYDRATASE"/>
    <property type="match status" value="1"/>
</dbReference>
<dbReference type="SUPFAM" id="SSF69572">
    <property type="entry name" value="Activating enzymes of the ubiquitin-like proteins"/>
    <property type="match status" value="1"/>
</dbReference>
<dbReference type="GO" id="GO:0061503">
    <property type="term" value="F:tRNA threonylcarbamoyladenosine dehydratase"/>
    <property type="evidence" value="ECO:0007669"/>
    <property type="project" value="TreeGrafter"/>
</dbReference>
<evidence type="ECO:0000313" key="2">
    <source>
        <dbReference type="EMBL" id="OMG80842.1"/>
    </source>
</evidence>
<accession>A0A1R1JNJ0</accession>
<reference evidence="2 3" key="1">
    <citation type="submission" date="2016-09" db="EMBL/GenBank/DDBJ databases">
        <title>Phylogenomics of Achromobacter.</title>
        <authorList>
            <person name="Jeukens J."/>
            <person name="Freschi L."/>
            <person name="Vincent A.T."/>
            <person name="Emond-Rheault J.-G."/>
            <person name="Kukavica-Ibrulj I."/>
            <person name="Charette S.J."/>
            <person name="Levesque R.C."/>
        </authorList>
    </citation>
    <scope>NUCLEOTIDE SEQUENCE [LARGE SCALE GENOMIC DNA]</scope>
    <source>
        <strain evidence="2 3">AUS488</strain>
    </source>
</reference>
<evidence type="ECO:0000259" key="1">
    <source>
        <dbReference type="Pfam" id="PF00899"/>
    </source>
</evidence>
<feature type="domain" description="THIF-type NAD/FAD binding fold" evidence="1">
    <location>
        <begin position="20"/>
        <end position="278"/>
    </location>
</feature>
<comment type="caution">
    <text evidence="2">The sequence shown here is derived from an EMBL/GenBank/DDBJ whole genome shotgun (WGS) entry which is preliminary data.</text>
</comment>
<dbReference type="AlphaFoldDB" id="A0A1R1JNJ0"/>
<organism evidence="2 3">
    <name type="scientific">Alcaligenes xylosoxydans xylosoxydans</name>
    <name type="common">Achromobacter xylosoxidans</name>
    <dbReference type="NCBI Taxonomy" id="85698"/>
    <lineage>
        <taxon>Bacteria</taxon>
        <taxon>Pseudomonadati</taxon>
        <taxon>Pseudomonadota</taxon>
        <taxon>Betaproteobacteria</taxon>
        <taxon>Burkholderiales</taxon>
        <taxon>Alcaligenaceae</taxon>
        <taxon>Achromobacter</taxon>
    </lineage>
</organism>
<evidence type="ECO:0000313" key="3">
    <source>
        <dbReference type="Proteomes" id="UP000187251"/>
    </source>
</evidence>
<dbReference type="OrthoDB" id="9804150at2"/>
<dbReference type="GO" id="GO:0008641">
    <property type="term" value="F:ubiquitin-like modifier activating enzyme activity"/>
    <property type="evidence" value="ECO:0007669"/>
    <property type="project" value="InterPro"/>
</dbReference>
<gene>
    <name evidence="2" type="ORF">BIZ92_13260</name>
</gene>
<dbReference type="CDD" id="cd00755">
    <property type="entry name" value="YgdL_like"/>
    <property type="match status" value="1"/>
</dbReference>
<protein>
    <submittedName>
        <fullName evidence="2">tRNA threonylcarbamoyladenosine dehydratase</fullName>
    </submittedName>
</protein>
<dbReference type="GO" id="GO:0061504">
    <property type="term" value="P:cyclic threonylcarbamoyladenosine biosynthetic process"/>
    <property type="evidence" value="ECO:0007669"/>
    <property type="project" value="TreeGrafter"/>
</dbReference>
<dbReference type="Gene3D" id="3.40.50.720">
    <property type="entry name" value="NAD(P)-binding Rossmann-like Domain"/>
    <property type="match status" value="1"/>
</dbReference>
<dbReference type="Pfam" id="PF00899">
    <property type="entry name" value="ThiF"/>
    <property type="match status" value="1"/>
</dbReference>
<dbReference type="InterPro" id="IPR035985">
    <property type="entry name" value="Ubiquitin-activating_enz"/>
</dbReference>
<dbReference type="PANTHER" id="PTHR43267:SF1">
    <property type="entry name" value="TRNA THREONYLCARBAMOYLADENOSINE DEHYDRATASE"/>
    <property type="match status" value="1"/>
</dbReference>
<dbReference type="RefSeq" id="WP_076414760.1">
    <property type="nucleotide sequence ID" value="NZ_AP028040.1"/>
</dbReference>
<proteinExistence type="predicted"/>
<sequence length="292" mass="30513">MTAPEEKADIARRFGSLSRLYGPDAPARLQNAHIAIAGLGGVGSWTVEALARCGVGALTLIDLDHIAESNVNRQIHALTETLGQSKVDAMAERVLAINPECRLTRVDDFVSPENVAQVLPGPYSAIIDCTDQAAAKIAMILHARALGIPMLLCGGAGGKTDPLALRAGDLSAAVNDALLSKLRNKLRREHGFPRAADKNGKALKRVPKMGIHALWFDQPAILPDEWTRAAEAEDDMGASAQAVAPQGLSCAGYGSVVTVTAAMGMAAANEALRLALQGTPRGVGPLRNAVAP</sequence>
<dbReference type="EMBL" id="MJMN01000035">
    <property type="protein sequence ID" value="OMG80842.1"/>
    <property type="molecule type" value="Genomic_DNA"/>
</dbReference>
<dbReference type="InterPro" id="IPR000594">
    <property type="entry name" value="ThiF_NAD_FAD-bd"/>
</dbReference>
<name>A0A1R1JNJ0_ALCXX</name>
<dbReference type="Proteomes" id="UP000187251">
    <property type="component" value="Unassembled WGS sequence"/>
</dbReference>